<dbReference type="Pfam" id="PF13174">
    <property type="entry name" value="TPR_6"/>
    <property type="match status" value="1"/>
</dbReference>
<comment type="caution">
    <text evidence="1">The sequence shown here is derived from an EMBL/GenBank/DDBJ whole genome shotgun (WGS) entry which is preliminary data.</text>
</comment>
<evidence type="ECO:0000313" key="1">
    <source>
        <dbReference type="EMBL" id="KKK80468.1"/>
    </source>
</evidence>
<dbReference type="SUPFAM" id="SSF48452">
    <property type="entry name" value="TPR-like"/>
    <property type="match status" value="1"/>
</dbReference>
<reference evidence="1" key="1">
    <citation type="journal article" date="2015" name="Nature">
        <title>Complex archaea that bridge the gap between prokaryotes and eukaryotes.</title>
        <authorList>
            <person name="Spang A."/>
            <person name="Saw J.H."/>
            <person name="Jorgensen S.L."/>
            <person name="Zaremba-Niedzwiedzka K."/>
            <person name="Martijn J."/>
            <person name="Lind A.E."/>
            <person name="van Eijk R."/>
            <person name="Schleper C."/>
            <person name="Guy L."/>
            <person name="Ettema T.J."/>
        </authorList>
    </citation>
    <scope>NUCLEOTIDE SEQUENCE</scope>
</reference>
<dbReference type="AlphaFoldDB" id="A0A0F8YG68"/>
<gene>
    <name evidence="1" type="ORF">LCGC14_2823200</name>
</gene>
<dbReference type="InterPro" id="IPR011990">
    <property type="entry name" value="TPR-like_helical_dom_sf"/>
</dbReference>
<dbReference type="Gene3D" id="1.25.40.10">
    <property type="entry name" value="Tetratricopeptide repeat domain"/>
    <property type="match status" value="2"/>
</dbReference>
<sequence>DQTQSTLAGVRGAMEDEGELTWVDDLEDFEEEEAPETLFNEGKELYMEGKYSQAFTIFKDSIEDERLTYLQEEIAFYLGSTMFTRLQYKGSLPYLEMSINDNKAYYYEHALMTLSFARFFVKDYQNAIVSFNAYLDDFNDGGFVPHALLMLGKSHKALGENDKARGYFSDIENKYKDSEVYNNAVNEMIGL</sequence>
<feature type="non-terminal residue" evidence="1">
    <location>
        <position position="1"/>
    </location>
</feature>
<dbReference type="InterPro" id="IPR019734">
    <property type="entry name" value="TPR_rpt"/>
</dbReference>
<protein>
    <submittedName>
        <fullName evidence="1">Uncharacterized protein</fullName>
    </submittedName>
</protein>
<dbReference type="EMBL" id="LAZR01053567">
    <property type="protein sequence ID" value="KKK80468.1"/>
    <property type="molecule type" value="Genomic_DNA"/>
</dbReference>
<organism evidence="1">
    <name type="scientific">marine sediment metagenome</name>
    <dbReference type="NCBI Taxonomy" id="412755"/>
    <lineage>
        <taxon>unclassified sequences</taxon>
        <taxon>metagenomes</taxon>
        <taxon>ecological metagenomes</taxon>
    </lineage>
</organism>
<name>A0A0F8YG68_9ZZZZ</name>
<proteinExistence type="predicted"/>
<accession>A0A0F8YG68</accession>